<feature type="transmembrane region" description="Helical" evidence="7">
    <location>
        <begin position="175"/>
        <end position="196"/>
    </location>
</feature>
<name>A0ABQ2LU02_9MICC</name>
<dbReference type="Gene3D" id="1.10.3720.10">
    <property type="entry name" value="MetI-like"/>
    <property type="match status" value="1"/>
</dbReference>
<gene>
    <name evidence="9" type="ORF">GCM10010977_07560</name>
</gene>
<evidence type="ECO:0000256" key="3">
    <source>
        <dbReference type="ARBA" id="ARBA00022475"/>
    </source>
</evidence>
<dbReference type="PANTHER" id="PTHR30450">
    <property type="entry name" value="ABC TRANSPORTER PERMEASE"/>
    <property type="match status" value="1"/>
</dbReference>
<reference evidence="10" key="1">
    <citation type="journal article" date="2019" name="Int. J. Syst. Evol. Microbiol.">
        <title>The Global Catalogue of Microorganisms (GCM) 10K type strain sequencing project: providing services to taxonomists for standard genome sequencing and annotation.</title>
        <authorList>
            <consortium name="The Broad Institute Genomics Platform"/>
            <consortium name="The Broad Institute Genome Sequencing Center for Infectious Disease"/>
            <person name="Wu L."/>
            <person name="Ma J."/>
        </authorList>
    </citation>
    <scope>NUCLEOTIDE SEQUENCE [LARGE SCALE GENOMIC DNA]</scope>
    <source>
        <strain evidence="10">CGMCC 1.7064</strain>
    </source>
</reference>
<evidence type="ECO:0000313" key="10">
    <source>
        <dbReference type="Proteomes" id="UP000642509"/>
    </source>
</evidence>
<evidence type="ECO:0000256" key="2">
    <source>
        <dbReference type="ARBA" id="ARBA00022448"/>
    </source>
</evidence>
<feature type="transmembrane region" description="Helical" evidence="7">
    <location>
        <begin position="97"/>
        <end position="120"/>
    </location>
</feature>
<dbReference type="PANTHER" id="PTHR30450:SF1">
    <property type="entry name" value="D-METHIONINE TRANSPORT SYSTEM PERMEASE PROTEIN METI-RELATED"/>
    <property type="match status" value="1"/>
</dbReference>
<feature type="transmembrane region" description="Helical" evidence="7">
    <location>
        <begin position="32"/>
        <end position="55"/>
    </location>
</feature>
<dbReference type="Proteomes" id="UP000642509">
    <property type="component" value="Unassembled WGS sequence"/>
</dbReference>
<feature type="transmembrane region" description="Helical" evidence="7">
    <location>
        <begin position="202"/>
        <end position="222"/>
    </location>
</feature>
<comment type="similarity">
    <text evidence="7">Belongs to the binding-protein-dependent transport system permease family.</text>
</comment>
<accession>A0ABQ2LU02</accession>
<evidence type="ECO:0000256" key="7">
    <source>
        <dbReference type="RuleBase" id="RU363032"/>
    </source>
</evidence>
<comment type="subcellular location">
    <subcellularLocation>
        <location evidence="1 7">Cell membrane</location>
        <topology evidence="1 7">Multi-pass membrane protein</topology>
    </subcellularLocation>
</comment>
<dbReference type="SUPFAM" id="SSF161098">
    <property type="entry name" value="MetI-like"/>
    <property type="match status" value="1"/>
</dbReference>
<keyword evidence="3" id="KW-1003">Cell membrane</keyword>
<keyword evidence="5 7" id="KW-1133">Transmembrane helix</keyword>
<dbReference type="InterPro" id="IPR035906">
    <property type="entry name" value="MetI-like_sf"/>
</dbReference>
<feature type="domain" description="ABC transmembrane type-1" evidence="8">
    <location>
        <begin position="28"/>
        <end position="221"/>
    </location>
</feature>
<feature type="transmembrane region" description="Helical" evidence="7">
    <location>
        <begin position="67"/>
        <end position="91"/>
    </location>
</feature>
<organism evidence="9 10">
    <name type="scientific">Citricoccus zhacaiensis</name>
    <dbReference type="NCBI Taxonomy" id="489142"/>
    <lineage>
        <taxon>Bacteria</taxon>
        <taxon>Bacillati</taxon>
        <taxon>Actinomycetota</taxon>
        <taxon>Actinomycetes</taxon>
        <taxon>Micrococcales</taxon>
        <taxon>Micrococcaceae</taxon>
        <taxon>Citricoccus</taxon>
    </lineage>
</organism>
<dbReference type="RefSeq" id="WP_188804389.1">
    <property type="nucleotide sequence ID" value="NZ_BAAAOU010000001.1"/>
</dbReference>
<evidence type="ECO:0000259" key="8">
    <source>
        <dbReference type="PROSITE" id="PS50928"/>
    </source>
</evidence>
<protein>
    <submittedName>
        <fullName evidence="9">ABC transporter permease</fullName>
    </submittedName>
</protein>
<sequence length="232" mass="24532">MSATADTSQPLLSDTPLSELPALLLPAYGETWAMVGIVMVLVVVIGGATGVLLYNTSPRGLFPQKRAYGVLSWAVNMGRSLPFLVLMAAIIPLTRWITGTTLGIAAAVVPMTIAGIPFFARLVQNTLNDLPQENMAVGLVTGSSPAQIIRQTQLREALPGLASAVTLNTISMIEYSAIAGTIGAGGIGFLAVTYGYQRFDMTVMLGTIILLIITVQLVQFVGDRIARSLTRP</sequence>
<comment type="caution">
    <text evidence="9">The sequence shown here is derived from an EMBL/GenBank/DDBJ whole genome shotgun (WGS) entry which is preliminary data.</text>
</comment>
<evidence type="ECO:0000256" key="6">
    <source>
        <dbReference type="ARBA" id="ARBA00023136"/>
    </source>
</evidence>
<keyword evidence="6 7" id="KW-0472">Membrane</keyword>
<dbReference type="InterPro" id="IPR000515">
    <property type="entry name" value="MetI-like"/>
</dbReference>
<evidence type="ECO:0000256" key="1">
    <source>
        <dbReference type="ARBA" id="ARBA00004651"/>
    </source>
</evidence>
<dbReference type="CDD" id="cd06261">
    <property type="entry name" value="TM_PBP2"/>
    <property type="match status" value="1"/>
</dbReference>
<evidence type="ECO:0000256" key="5">
    <source>
        <dbReference type="ARBA" id="ARBA00022989"/>
    </source>
</evidence>
<evidence type="ECO:0000256" key="4">
    <source>
        <dbReference type="ARBA" id="ARBA00022692"/>
    </source>
</evidence>
<evidence type="ECO:0000313" key="9">
    <source>
        <dbReference type="EMBL" id="GGO42243.1"/>
    </source>
</evidence>
<dbReference type="InterPro" id="IPR051322">
    <property type="entry name" value="AA_ABC_Transporter_Permease"/>
</dbReference>
<keyword evidence="2 7" id="KW-0813">Transport</keyword>
<dbReference type="PROSITE" id="PS50928">
    <property type="entry name" value="ABC_TM1"/>
    <property type="match status" value="1"/>
</dbReference>
<proteinExistence type="inferred from homology"/>
<keyword evidence="4 7" id="KW-0812">Transmembrane</keyword>
<dbReference type="Pfam" id="PF00528">
    <property type="entry name" value="BPD_transp_1"/>
    <property type="match status" value="1"/>
</dbReference>
<keyword evidence="10" id="KW-1185">Reference proteome</keyword>
<dbReference type="EMBL" id="BMLQ01000002">
    <property type="protein sequence ID" value="GGO42243.1"/>
    <property type="molecule type" value="Genomic_DNA"/>
</dbReference>